<dbReference type="Pfam" id="PF24139">
    <property type="entry name" value="TPR_TNPO3_IPO13_4th"/>
    <property type="match status" value="1"/>
</dbReference>
<dbReference type="InterPro" id="IPR058537">
    <property type="entry name" value="TPR_TNPO3_IPO13_4th"/>
</dbReference>
<dbReference type="GO" id="GO:0006606">
    <property type="term" value="P:protein import into nucleus"/>
    <property type="evidence" value="ECO:0007669"/>
    <property type="project" value="TreeGrafter"/>
</dbReference>
<dbReference type="GO" id="GO:0031267">
    <property type="term" value="F:small GTPase binding"/>
    <property type="evidence" value="ECO:0007669"/>
    <property type="project" value="InterPro"/>
</dbReference>
<dbReference type="SUPFAM" id="SSF48371">
    <property type="entry name" value="ARM repeat"/>
    <property type="match status" value="1"/>
</dbReference>
<accession>G7EAR4</accession>
<gene>
    <name evidence="2" type="primary">Mo06627</name>
    <name evidence="2" type="ORF">E5Q_06627</name>
</gene>
<sequence length="925" mass="101984">MSSEVVFQALQTLYENPDRAAKDAANEWLQAFQREPSAWQTCNEILVNAGAPTQARLFAAQSFRAKVIHDLTDLDTAARFGLRDLLLGTLSSPQLNKEKVVVRQIALALAALLLQTPEWQNAVQSVIEQLGGSAQTLVALLIFLTVLPEEATNNSRLVISNETYRSPEVVGQIPALLASYHARPDATLAIKTQCFDCLAAWLRAGEIPAQSVVATPMFGYLFDSLNDSTVFDESIHTLCELINETQEVQDNTQVIQQILPRLLALQGQMEADKEDDMKMRGYAQLLSEAGRVYASLILHHTEAFMPLVNLILQCAAYHELEVVSKTFEFWYYLQRVLSPHVAQASVQPLVEAYRTLVGYIVRHLHFPADEDSVTAEELDEFREFRHHIGNTLKDCCSILTPSVGLKQVYDMVASAVASGSAPWQSIEAPLFSMRSMGAQVPNNEETVLPLIMDMLPNLPAHPKIKYATILVISRYTEWIAAHPQYLAFQLTYISSGFSDAETRVWLASAQAMQNLCKDCSQHLIPYLPQLHTFLTDVGPNLDPADYAELTEGVAHVVAAMPPQEAIAAMPMFCMPMLEQLHTIAAQPGTATKAQMTAVSDILARLDAFLLVCSELSPELPIACEKTCAEAWTVIESLLDKYGESTQVVERSCAVIRRSMLFFGTRFHPIAPRVIMSMATRFQKSGFSSYMWISSKAPEMLKSVNSQSFREIYMQAFNLETAKVTAILGEVELRSIPDVFEDYLALVSETLRHTPDILLSSPELPRILAIVVAAFTLPAPAVVYKATDLALDIIGHESLAPSDPSHAAYGQAIHGAIVAIGPTLTAGLLLGLTGDFEDFSTAITICRIMAQRFPAEFAGWVSTGLQSVPQKVLPVQDRAQFSERFGTAMGNQNLSGVRDAFMTLARATKKAKAREAMQVRLNANED</sequence>
<dbReference type="InterPro" id="IPR057941">
    <property type="entry name" value="TPR_TNPO3_IPO13_2nd"/>
</dbReference>
<dbReference type="FunCoup" id="G7EAR4">
    <property type="interactions" value="828"/>
</dbReference>
<dbReference type="OrthoDB" id="435593at2759"/>
<dbReference type="Gene3D" id="1.25.10.10">
    <property type="entry name" value="Leucine-rich Repeat Variant"/>
    <property type="match status" value="1"/>
</dbReference>
<dbReference type="PROSITE" id="PS50166">
    <property type="entry name" value="IMPORTIN_B_NT"/>
    <property type="match status" value="1"/>
</dbReference>
<evidence type="ECO:0000313" key="3">
    <source>
        <dbReference type="Proteomes" id="UP000009131"/>
    </source>
</evidence>
<dbReference type="InterPro" id="IPR013598">
    <property type="entry name" value="Exportin-1/Importin-b-like"/>
</dbReference>
<dbReference type="InterPro" id="IPR001494">
    <property type="entry name" value="Importin-beta_N"/>
</dbReference>
<dbReference type="HOGENOM" id="CLU_005996_0_1_1"/>
<dbReference type="EMBL" id="BABT02000243">
    <property type="protein sequence ID" value="GAA99924.1"/>
    <property type="molecule type" value="Genomic_DNA"/>
</dbReference>
<dbReference type="Pfam" id="PF24138">
    <property type="entry name" value="TPR_TNPO3_IPO13_2nd"/>
    <property type="match status" value="1"/>
</dbReference>
<evidence type="ECO:0000313" key="2">
    <source>
        <dbReference type="EMBL" id="GAA99924.1"/>
    </source>
</evidence>
<organism evidence="2 3">
    <name type="scientific">Mixia osmundae (strain CBS 9802 / IAM 14324 / JCM 22182 / KY 12970)</name>
    <dbReference type="NCBI Taxonomy" id="764103"/>
    <lineage>
        <taxon>Eukaryota</taxon>
        <taxon>Fungi</taxon>
        <taxon>Dikarya</taxon>
        <taxon>Basidiomycota</taxon>
        <taxon>Pucciniomycotina</taxon>
        <taxon>Mixiomycetes</taxon>
        <taxon>Mixiales</taxon>
        <taxon>Mixiaceae</taxon>
        <taxon>Mixia</taxon>
    </lineage>
</organism>
<dbReference type="Pfam" id="PF03810">
    <property type="entry name" value="IBN_N"/>
    <property type="match status" value="1"/>
</dbReference>
<dbReference type="InterPro" id="IPR057942">
    <property type="entry name" value="TPR_TNPO3_IPO13_3rd"/>
</dbReference>
<dbReference type="Pfam" id="PF24140">
    <property type="entry name" value="TPR_TNPO3_IPO13_3rd"/>
    <property type="match status" value="1"/>
</dbReference>
<dbReference type="InterPro" id="IPR011989">
    <property type="entry name" value="ARM-like"/>
</dbReference>
<name>G7EAR4_MIXOS</name>
<protein>
    <recommendedName>
        <fullName evidence="1">Importin N-terminal domain-containing protein</fullName>
    </recommendedName>
</protein>
<dbReference type="PANTHER" id="PTHR12363:SF53">
    <property type="entry name" value="MRNA TRANSPORT REGULATOR MTR10"/>
    <property type="match status" value="1"/>
</dbReference>
<keyword evidence="3" id="KW-1185">Reference proteome</keyword>
<dbReference type="InterPro" id="IPR051345">
    <property type="entry name" value="Importin_beta-like_NTR"/>
</dbReference>
<dbReference type="InterPro" id="IPR016024">
    <property type="entry name" value="ARM-type_fold"/>
</dbReference>
<feature type="domain" description="Importin N-terminal" evidence="1">
    <location>
        <begin position="25"/>
        <end position="92"/>
    </location>
</feature>
<reference evidence="2 3" key="2">
    <citation type="journal article" date="2012" name="Open Biol.">
        <title>Characteristics of nucleosomes and linker DNA regions on the genome of the basidiomycete Mixia osmundae revealed by mono- and dinucleosome mapping.</title>
        <authorList>
            <person name="Nishida H."/>
            <person name="Kondo S."/>
            <person name="Matsumoto T."/>
            <person name="Suzuki Y."/>
            <person name="Yoshikawa H."/>
            <person name="Taylor T.D."/>
            <person name="Sugiyama J."/>
        </authorList>
    </citation>
    <scope>NUCLEOTIDE SEQUENCE [LARGE SCALE GENOMIC DNA]</scope>
    <source>
        <strain evidence="3">CBS 9802 / IAM 14324 / JCM 22182 / KY 12970</strain>
    </source>
</reference>
<reference evidence="2 3" key="1">
    <citation type="journal article" date="2011" name="J. Gen. Appl. Microbiol.">
        <title>Draft genome sequencing of the enigmatic basidiomycete Mixia osmundae.</title>
        <authorList>
            <person name="Nishida H."/>
            <person name="Nagatsuka Y."/>
            <person name="Sugiyama J."/>
        </authorList>
    </citation>
    <scope>NUCLEOTIDE SEQUENCE [LARGE SCALE GENOMIC DNA]</scope>
    <source>
        <strain evidence="3">CBS 9802 / IAM 14324 / JCM 22182 / KY 12970</strain>
    </source>
</reference>
<evidence type="ECO:0000259" key="1">
    <source>
        <dbReference type="PROSITE" id="PS50166"/>
    </source>
</evidence>
<proteinExistence type="predicted"/>
<dbReference type="Proteomes" id="UP000009131">
    <property type="component" value="Unassembled WGS sequence"/>
</dbReference>
<comment type="caution">
    <text evidence="2">The sequence shown here is derived from an EMBL/GenBank/DDBJ whole genome shotgun (WGS) entry which is preliminary data.</text>
</comment>
<dbReference type="InParanoid" id="G7EAR4"/>
<dbReference type="GO" id="GO:0005737">
    <property type="term" value="C:cytoplasm"/>
    <property type="evidence" value="ECO:0007669"/>
    <property type="project" value="TreeGrafter"/>
</dbReference>
<dbReference type="Pfam" id="PF08389">
    <property type="entry name" value="Xpo1"/>
    <property type="match status" value="1"/>
</dbReference>
<dbReference type="AlphaFoldDB" id="G7EAR4"/>
<dbReference type="eggNOG" id="KOG2081">
    <property type="taxonomic scope" value="Eukaryota"/>
</dbReference>
<dbReference type="STRING" id="764103.G7EAR4"/>
<dbReference type="SMART" id="SM00913">
    <property type="entry name" value="IBN_N"/>
    <property type="match status" value="1"/>
</dbReference>
<dbReference type="PANTHER" id="PTHR12363">
    <property type="entry name" value="TRANSPORTIN 3 AND IMPORTIN 13"/>
    <property type="match status" value="1"/>
</dbReference>